<feature type="compositionally biased region" description="Basic and acidic residues" evidence="1">
    <location>
        <begin position="1"/>
        <end position="21"/>
    </location>
</feature>
<evidence type="ECO:0000313" key="3">
    <source>
        <dbReference type="Proteomes" id="UP000199114"/>
    </source>
</evidence>
<feature type="region of interest" description="Disordered" evidence="1">
    <location>
        <begin position="1"/>
        <end position="32"/>
    </location>
</feature>
<dbReference type="EMBL" id="FOFD01000003">
    <property type="protein sequence ID" value="SEQ80037.1"/>
    <property type="molecule type" value="Genomic_DNA"/>
</dbReference>
<dbReference type="Proteomes" id="UP000199114">
    <property type="component" value="Unassembled WGS sequence"/>
</dbReference>
<keyword evidence="3" id="KW-1185">Reference proteome</keyword>
<reference evidence="3" key="1">
    <citation type="submission" date="2016-10" db="EMBL/GenBank/DDBJ databases">
        <authorList>
            <person name="Varghese N."/>
            <person name="Submissions S."/>
        </authorList>
    </citation>
    <scope>NUCLEOTIDE SEQUENCE [LARGE SCALE GENOMIC DNA]</scope>
    <source>
        <strain evidence="3">DSM 25055</strain>
    </source>
</reference>
<name>A0A1H9IZX7_9EURY</name>
<dbReference type="Gene3D" id="2.60.40.2080">
    <property type="match status" value="1"/>
</dbReference>
<proteinExistence type="predicted"/>
<dbReference type="OrthoDB" id="292672at2157"/>
<protein>
    <submittedName>
        <fullName evidence="2">Uncharacterized protein</fullName>
    </submittedName>
</protein>
<dbReference type="STRING" id="1186196.SAMN04489841_2389"/>
<dbReference type="InterPro" id="IPR037221">
    <property type="entry name" value="H-type_lectin_dom_sf"/>
</dbReference>
<dbReference type="RefSeq" id="WP_090617721.1">
    <property type="nucleotide sequence ID" value="NZ_FOFD01000003.1"/>
</dbReference>
<evidence type="ECO:0000313" key="2">
    <source>
        <dbReference type="EMBL" id="SEQ80037.1"/>
    </source>
</evidence>
<feature type="region of interest" description="Disordered" evidence="1">
    <location>
        <begin position="323"/>
        <end position="351"/>
    </location>
</feature>
<gene>
    <name evidence="2" type="ORF">SAMN04489841_2389</name>
</gene>
<evidence type="ECO:0000256" key="1">
    <source>
        <dbReference type="SAM" id="MobiDB-lite"/>
    </source>
</evidence>
<accession>A0A1H9IZX7</accession>
<feature type="compositionally biased region" description="Low complexity" evidence="1">
    <location>
        <begin position="23"/>
        <end position="32"/>
    </location>
</feature>
<dbReference type="AlphaFoldDB" id="A0A1H9IZX7"/>
<sequence>MSDGRKPVGRDAQHESNEPRFETSGGSTTTRRRVLGGIAAGVALGSVVGSVSAEDNIVTGPVAEFGTETASQPQRAFWHEVEFEEEYDDPVVVMKPLTHNGPHECHIRLRNVASTGFEFKIEEWLYRPGRHANEETMHWVVMERGVHTLPDGSRIVAGHMDGIDHEWQTAYFGHAFDETPVVLAQPQTFRSEFPIVSRQRNLGTASVEWRVQRELAEREEHPAERIGAIVMEPGTASLYGTSFEMGTVDGVDHTRTRVGFDGTYQEPRFMADMQTFNDDQPAGLRYSDLLSSSVRVFVEQERSVEGRPVDDPETVGYMTVEGATSGSAALSRSEAADVTSRYGSRGISTGE</sequence>
<organism evidence="2 3">
    <name type="scientific">Natrinema salaciae</name>
    <dbReference type="NCBI Taxonomy" id="1186196"/>
    <lineage>
        <taxon>Archaea</taxon>
        <taxon>Methanobacteriati</taxon>
        <taxon>Methanobacteriota</taxon>
        <taxon>Stenosarchaea group</taxon>
        <taxon>Halobacteria</taxon>
        <taxon>Halobacteriales</taxon>
        <taxon>Natrialbaceae</taxon>
        <taxon>Natrinema</taxon>
    </lineage>
</organism>